<evidence type="ECO:0000256" key="1">
    <source>
        <dbReference type="SAM" id="MobiDB-lite"/>
    </source>
</evidence>
<dbReference type="EMBL" id="JARGDH010000001">
    <property type="protein sequence ID" value="KAL0280928.1"/>
    <property type="molecule type" value="Genomic_DNA"/>
</dbReference>
<feature type="compositionally biased region" description="Basic and acidic residues" evidence="1">
    <location>
        <begin position="249"/>
        <end position="305"/>
    </location>
</feature>
<evidence type="ECO:0000313" key="2">
    <source>
        <dbReference type="EMBL" id="KAL0280928.1"/>
    </source>
</evidence>
<proteinExistence type="predicted"/>
<name>A0AAW2IGN0_9NEOP</name>
<feature type="region of interest" description="Disordered" evidence="1">
    <location>
        <begin position="167"/>
        <end position="305"/>
    </location>
</feature>
<reference evidence="2" key="1">
    <citation type="journal article" date="2024" name="Gigascience">
        <title>Chromosome-level genome of the poultry shaft louse Menopon gallinae provides insight into the host-switching and adaptive evolution of parasitic lice.</title>
        <authorList>
            <person name="Xu Y."/>
            <person name="Ma L."/>
            <person name="Liu S."/>
            <person name="Liang Y."/>
            <person name="Liu Q."/>
            <person name="He Z."/>
            <person name="Tian L."/>
            <person name="Duan Y."/>
            <person name="Cai W."/>
            <person name="Li H."/>
            <person name="Song F."/>
        </authorList>
    </citation>
    <scope>NUCLEOTIDE SEQUENCE</scope>
    <source>
        <strain evidence="2">Cailab_2023a</strain>
    </source>
</reference>
<comment type="caution">
    <text evidence="2">The sequence shown here is derived from an EMBL/GenBank/DDBJ whole genome shotgun (WGS) entry which is preliminary data.</text>
</comment>
<dbReference type="AlphaFoldDB" id="A0AAW2IGN0"/>
<accession>A0AAW2IGN0</accession>
<protein>
    <submittedName>
        <fullName evidence="2">Uncharacterized protein</fullName>
    </submittedName>
</protein>
<gene>
    <name evidence="2" type="ORF">PYX00_002078</name>
</gene>
<organism evidence="2">
    <name type="scientific">Menopon gallinae</name>
    <name type="common">poultry shaft louse</name>
    <dbReference type="NCBI Taxonomy" id="328185"/>
    <lineage>
        <taxon>Eukaryota</taxon>
        <taxon>Metazoa</taxon>
        <taxon>Ecdysozoa</taxon>
        <taxon>Arthropoda</taxon>
        <taxon>Hexapoda</taxon>
        <taxon>Insecta</taxon>
        <taxon>Pterygota</taxon>
        <taxon>Neoptera</taxon>
        <taxon>Paraneoptera</taxon>
        <taxon>Psocodea</taxon>
        <taxon>Troctomorpha</taxon>
        <taxon>Phthiraptera</taxon>
        <taxon>Amblycera</taxon>
        <taxon>Menoponidae</taxon>
        <taxon>Menopon</taxon>
    </lineage>
</organism>
<sequence>MFFNWNWIEQKKAASNLIDRLRRLDLDRGQIEEDLEGYMNVIEKLIRTKLEKDGNSQDTISVDARTLMKRPERETKPQRNYVNEYEEFKRKKAEKMYTLRRKAKCDLKPPARSPMPPMPSMPSVQPMPPMPPRKWARMFVYNVKTREVKKNVDDPWPRDLQEYHTEMDEYRREQERREKEQRKESRREQERRARELLERERRTAGKGVAGERTPAERTAAGRTPGERTAGAGTPGKGFSGERTPNKGAGGDRIREQAETERRVRLKLEDERRIRDLEEDQERRQREQKARAEADRTDEDSYKGKRPDYSGLVTELNKLEAALEMLQDKCFGKVFTEQSHSPSSVMDWNLKVNCLT</sequence>
<feature type="compositionally biased region" description="Basic and acidic residues" evidence="1">
    <location>
        <begin position="167"/>
        <end position="203"/>
    </location>
</feature>